<evidence type="ECO:0000313" key="3">
    <source>
        <dbReference type="Proteomes" id="UP000252458"/>
    </source>
</evidence>
<keyword evidence="3" id="KW-1185">Reference proteome</keyword>
<keyword evidence="1" id="KW-0472">Membrane</keyword>
<reference evidence="2 3" key="1">
    <citation type="submission" date="2018-06" db="EMBL/GenBank/DDBJ databases">
        <title>Draft genome sequence of Burkholderia reimsis strain BE51 isolated from a French agricultural soil.</title>
        <authorList>
            <person name="Esmaeel Q."/>
        </authorList>
    </citation>
    <scope>NUCLEOTIDE SEQUENCE [LARGE SCALE GENOMIC DNA]</scope>
    <source>
        <strain evidence="2 3">BE51</strain>
    </source>
</reference>
<protein>
    <submittedName>
        <fullName evidence="2">Uncharacterized protein</fullName>
    </submittedName>
</protein>
<dbReference type="Proteomes" id="UP000252458">
    <property type="component" value="Unassembled WGS sequence"/>
</dbReference>
<comment type="caution">
    <text evidence="2">The sequence shown here is derived from an EMBL/GenBank/DDBJ whole genome shotgun (WGS) entry which is preliminary data.</text>
</comment>
<dbReference type="EMBL" id="QMFZ01000012">
    <property type="protein sequence ID" value="RBB38916.1"/>
    <property type="molecule type" value="Genomic_DNA"/>
</dbReference>
<name>A0A365QUU0_9BURK</name>
<evidence type="ECO:0000256" key="1">
    <source>
        <dbReference type="SAM" id="Phobius"/>
    </source>
</evidence>
<sequence>MAWGDVLNVLEQVAPTIATVAGTPLLGGAVAALEQVFGLTPKTDESMQARQDQLATAIGGATPEQLIALKKADQDYAARMAELGFKNNEALAQLAVTEEQAYMADVEDARRANAANQRVFWLGVAVLSTFGLVCVGALFGAAALLTGKMAVSDAALVGMVSGFIGTIIGYVASNATQVVSFYFGSSKGSEQKSEAMATAFTQAFGGPIKGASTRPATNS</sequence>
<dbReference type="RefSeq" id="WP_113045904.1">
    <property type="nucleotide sequence ID" value="NZ_QMFZ01000012.1"/>
</dbReference>
<keyword evidence="1" id="KW-1133">Transmembrane helix</keyword>
<keyword evidence="1" id="KW-0812">Transmembrane</keyword>
<feature type="transmembrane region" description="Helical" evidence="1">
    <location>
        <begin position="156"/>
        <end position="183"/>
    </location>
</feature>
<proteinExistence type="predicted"/>
<organism evidence="2 3">
    <name type="scientific">Burkholderia reimsis</name>
    <dbReference type="NCBI Taxonomy" id="2234132"/>
    <lineage>
        <taxon>Bacteria</taxon>
        <taxon>Pseudomonadati</taxon>
        <taxon>Pseudomonadota</taxon>
        <taxon>Betaproteobacteria</taxon>
        <taxon>Burkholderiales</taxon>
        <taxon>Burkholderiaceae</taxon>
        <taxon>Burkholderia</taxon>
    </lineage>
</organism>
<accession>A0A365QUU0</accession>
<dbReference type="AlphaFoldDB" id="A0A365QUU0"/>
<gene>
    <name evidence="2" type="ORF">DPV79_16185</name>
</gene>
<feature type="transmembrane region" description="Helical" evidence="1">
    <location>
        <begin position="119"/>
        <end position="144"/>
    </location>
</feature>
<evidence type="ECO:0000313" key="2">
    <source>
        <dbReference type="EMBL" id="RBB38916.1"/>
    </source>
</evidence>